<reference evidence="2 3" key="1">
    <citation type="submission" date="2016-10" db="EMBL/GenBank/DDBJ databases">
        <authorList>
            <person name="de Groot N.N."/>
        </authorList>
    </citation>
    <scope>NUCLEOTIDE SEQUENCE [LARGE SCALE GENOMIC DNA]</scope>
    <source>
        <strain evidence="2 3">DSM 8512</strain>
    </source>
</reference>
<protein>
    <recommendedName>
        <fullName evidence="1">DUF4145 domain-containing protein</fullName>
    </recommendedName>
</protein>
<gene>
    <name evidence="2" type="ORF">SAMN04489859_10657</name>
</gene>
<dbReference type="Pfam" id="PF13643">
    <property type="entry name" value="DUF4145"/>
    <property type="match status" value="1"/>
</dbReference>
<dbReference type="InterPro" id="IPR025285">
    <property type="entry name" value="DUF4145"/>
</dbReference>
<evidence type="ECO:0000313" key="2">
    <source>
        <dbReference type="EMBL" id="SEO30800.1"/>
    </source>
</evidence>
<dbReference type="STRING" id="34002.SAMN04489859_10657"/>
<feature type="domain" description="DUF4145" evidence="1">
    <location>
        <begin position="110"/>
        <end position="190"/>
    </location>
</feature>
<keyword evidence="3" id="KW-1185">Reference proteome</keyword>
<name>A0A1H8NMF9_9RHOB</name>
<sequence length="239" mass="26551">MVKFTPAEFNLKAFNCPYCGVYARQSWGWVGYTMLYNGGANASEVDDDCYVTRSSHSQKMQILNGINISVCEHCHKFSIWIKDRLMLPPNLNVDPPHEDMPASVSTIYHEAAEIVDASPRGAAALLRVALEQLTHELGCDPDNRINEKIGELVAKGVSPDVTKACDVLRVTGNNAAHPAETLLLDDNRDTAISLFQIINYIVEQTISHAKRLADMHNRLPEGVRLQIDKRNLKALPKGD</sequence>
<evidence type="ECO:0000313" key="3">
    <source>
        <dbReference type="Proteomes" id="UP000199054"/>
    </source>
</evidence>
<dbReference type="EMBL" id="FODE01000065">
    <property type="protein sequence ID" value="SEO30800.1"/>
    <property type="molecule type" value="Genomic_DNA"/>
</dbReference>
<accession>A0A1H8NMF9</accession>
<organism evidence="2 3">
    <name type="scientific">Paracoccus alcaliphilus</name>
    <dbReference type="NCBI Taxonomy" id="34002"/>
    <lineage>
        <taxon>Bacteria</taxon>
        <taxon>Pseudomonadati</taxon>
        <taxon>Pseudomonadota</taxon>
        <taxon>Alphaproteobacteria</taxon>
        <taxon>Rhodobacterales</taxon>
        <taxon>Paracoccaceae</taxon>
        <taxon>Paracoccus</taxon>
    </lineage>
</organism>
<dbReference type="Proteomes" id="UP000199054">
    <property type="component" value="Unassembled WGS sequence"/>
</dbReference>
<evidence type="ECO:0000259" key="1">
    <source>
        <dbReference type="Pfam" id="PF13643"/>
    </source>
</evidence>
<proteinExistence type="predicted"/>
<dbReference type="AlphaFoldDB" id="A0A1H8NMF9"/>